<dbReference type="InterPro" id="IPR006680">
    <property type="entry name" value="Amidohydro-rel"/>
</dbReference>
<dbReference type="PANTHER" id="PTHR35563">
    <property type="entry name" value="BARREL METAL-DEPENDENT HYDROLASE, PUTATIVE (AFU_ORTHOLOGUE AFUA_1G16240)-RELATED"/>
    <property type="match status" value="1"/>
</dbReference>
<sequence length="293" mass="32261">MSDGPLTWHQHPHRSAVALPAGSTDAHCHVFGPQAIYPYAPTSGFKPADAPKEALFALHDLMGIERCVIVQSGCHGYDNRVVADAIAARPGRYRGVALAPHDTPTAHLKALDAQGFRGLRFNYMSHLAPGADEAALRALAPRLADLGWHLQVHMEDSLIAPMSACLSELPVPVVIDHFGRIDASRGRNQPEFEALLRLLENDHVWCKVSGTERASRQEPPYADAMPFALEIVQTYPDRVLWGTDWPHPNYRAAPPDDGDLFDLLAQIAPTPALLHALMVDNPARLYQFMEVEQ</sequence>
<evidence type="ECO:0000313" key="3">
    <source>
        <dbReference type="Proteomes" id="UP000477083"/>
    </source>
</evidence>
<reference evidence="2 3" key="1">
    <citation type="submission" date="2020-01" db="EMBL/GenBank/DDBJ databases">
        <title>Frigidibacter albus SP32T (=CGMCC 1.13995T).</title>
        <authorList>
            <person name="Liao X."/>
        </authorList>
    </citation>
    <scope>NUCLEOTIDE SEQUENCE [LARGE SCALE GENOMIC DNA]</scope>
    <source>
        <strain evidence="2 3">SP32</strain>
    </source>
</reference>
<dbReference type="Proteomes" id="UP000477083">
    <property type="component" value="Unassembled WGS sequence"/>
</dbReference>
<dbReference type="OrthoDB" id="9787654at2"/>
<dbReference type="InterPro" id="IPR052358">
    <property type="entry name" value="Aro_Compnd_Degr_Hydrolases"/>
</dbReference>
<organism evidence="2 3">
    <name type="scientific">Frigidibacter albus</name>
    <dbReference type="NCBI Taxonomy" id="1465486"/>
    <lineage>
        <taxon>Bacteria</taxon>
        <taxon>Pseudomonadati</taxon>
        <taxon>Pseudomonadota</taxon>
        <taxon>Alphaproteobacteria</taxon>
        <taxon>Rhodobacterales</taxon>
        <taxon>Paracoccaceae</taxon>
        <taxon>Frigidibacter</taxon>
    </lineage>
</organism>
<evidence type="ECO:0000259" key="1">
    <source>
        <dbReference type="Pfam" id="PF04909"/>
    </source>
</evidence>
<dbReference type="AlphaFoldDB" id="A0A6L8VCW4"/>
<accession>A0A6L8VCW4</accession>
<dbReference type="SUPFAM" id="SSF51556">
    <property type="entry name" value="Metallo-dependent hydrolases"/>
    <property type="match status" value="1"/>
</dbReference>
<evidence type="ECO:0000313" key="2">
    <source>
        <dbReference type="EMBL" id="MZQ87506.1"/>
    </source>
</evidence>
<keyword evidence="2" id="KW-0378">Hydrolase</keyword>
<keyword evidence="3" id="KW-1185">Reference proteome</keyword>
<name>A0A6L8VCW4_9RHOB</name>
<dbReference type="RefSeq" id="WP_161342213.1">
    <property type="nucleotide sequence ID" value="NZ_BMGW01000001.1"/>
</dbReference>
<dbReference type="Gene3D" id="3.20.20.140">
    <property type="entry name" value="Metal-dependent hydrolases"/>
    <property type="match status" value="1"/>
</dbReference>
<gene>
    <name evidence="2" type="ORF">GS660_00155</name>
</gene>
<comment type="caution">
    <text evidence="2">The sequence shown here is derived from an EMBL/GenBank/DDBJ whole genome shotgun (WGS) entry which is preliminary data.</text>
</comment>
<dbReference type="Pfam" id="PF04909">
    <property type="entry name" value="Amidohydro_2"/>
    <property type="match status" value="1"/>
</dbReference>
<dbReference type="EMBL" id="WWNR01000001">
    <property type="protein sequence ID" value="MZQ87506.1"/>
    <property type="molecule type" value="Genomic_DNA"/>
</dbReference>
<dbReference type="InterPro" id="IPR032466">
    <property type="entry name" value="Metal_Hydrolase"/>
</dbReference>
<dbReference type="GO" id="GO:0016787">
    <property type="term" value="F:hydrolase activity"/>
    <property type="evidence" value="ECO:0007669"/>
    <property type="project" value="UniProtKB-KW"/>
</dbReference>
<proteinExistence type="predicted"/>
<feature type="domain" description="Amidohydrolase-related" evidence="1">
    <location>
        <begin position="25"/>
        <end position="288"/>
    </location>
</feature>
<dbReference type="PANTHER" id="PTHR35563:SF2">
    <property type="entry name" value="BARREL METAL-DEPENDENT HYDROLASE, PUTATIVE (AFU_ORTHOLOGUE AFUA_1G16240)-RELATED"/>
    <property type="match status" value="1"/>
</dbReference>
<protein>
    <submittedName>
        <fullName evidence="2">Amidohydrolase family protein</fullName>
    </submittedName>
</protein>